<evidence type="ECO:0000313" key="2">
    <source>
        <dbReference type="EMBL" id="KAG9339324.1"/>
    </source>
</evidence>
<reference evidence="2" key="1">
    <citation type="thesis" date="2021" institute="BYU ScholarsArchive" country="Provo, UT, USA">
        <title>Applications of and Algorithms for Genome Assembly and Genomic Analyses with an Emphasis on Marine Teleosts.</title>
        <authorList>
            <person name="Pickett B.D."/>
        </authorList>
    </citation>
    <scope>NUCLEOTIDE SEQUENCE</scope>
    <source>
        <strain evidence="2">HI-2016</strain>
    </source>
</reference>
<dbReference type="Proteomes" id="UP000824540">
    <property type="component" value="Unassembled WGS sequence"/>
</dbReference>
<keyword evidence="3" id="KW-1185">Reference proteome</keyword>
<evidence type="ECO:0000256" key="1">
    <source>
        <dbReference type="SAM" id="MobiDB-lite"/>
    </source>
</evidence>
<sequence length="111" mass="12950">MVLKRTLVEPGICEVLKEKKDRQSSTRQPSSSPSSRFRKQYGGFEEEQSEALNAERELKLSDRDWRFLSVALTTDCCYYSTVLPSWLREGKWGSTRPIHFSLIPPFIQEDY</sequence>
<dbReference type="AlphaFoldDB" id="A0A8T2NH51"/>
<name>A0A8T2NH51_9TELE</name>
<comment type="caution">
    <text evidence="2">The sequence shown here is derived from an EMBL/GenBank/DDBJ whole genome shotgun (WGS) entry which is preliminary data.</text>
</comment>
<dbReference type="EMBL" id="JAFBMS010000055">
    <property type="protein sequence ID" value="KAG9339324.1"/>
    <property type="molecule type" value="Genomic_DNA"/>
</dbReference>
<gene>
    <name evidence="2" type="ORF">JZ751_023880</name>
</gene>
<evidence type="ECO:0000313" key="3">
    <source>
        <dbReference type="Proteomes" id="UP000824540"/>
    </source>
</evidence>
<feature type="compositionally biased region" description="Low complexity" evidence="1">
    <location>
        <begin position="25"/>
        <end position="35"/>
    </location>
</feature>
<proteinExistence type="predicted"/>
<accession>A0A8T2NH51</accession>
<organism evidence="2 3">
    <name type="scientific">Albula glossodonta</name>
    <name type="common">roundjaw bonefish</name>
    <dbReference type="NCBI Taxonomy" id="121402"/>
    <lineage>
        <taxon>Eukaryota</taxon>
        <taxon>Metazoa</taxon>
        <taxon>Chordata</taxon>
        <taxon>Craniata</taxon>
        <taxon>Vertebrata</taxon>
        <taxon>Euteleostomi</taxon>
        <taxon>Actinopterygii</taxon>
        <taxon>Neopterygii</taxon>
        <taxon>Teleostei</taxon>
        <taxon>Albuliformes</taxon>
        <taxon>Albulidae</taxon>
        <taxon>Albula</taxon>
    </lineage>
</organism>
<feature type="region of interest" description="Disordered" evidence="1">
    <location>
        <begin position="18"/>
        <end position="51"/>
    </location>
</feature>
<protein>
    <submittedName>
        <fullName evidence="2">Uncharacterized protein</fullName>
    </submittedName>
</protein>